<dbReference type="Pfam" id="PF00535">
    <property type="entry name" value="Glycos_transf_2"/>
    <property type="match status" value="1"/>
</dbReference>
<dbReference type="EMBL" id="BAABBV010000002">
    <property type="protein sequence ID" value="GAA4165533.1"/>
    <property type="molecule type" value="Genomic_DNA"/>
</dbReference>
<dbReference type="PANTHER" id="PTHR43685:SF2">
    <property type="entry name" value="GLYCOSYLTRANSFERASE 2-LIKE DOMAIN-CONTAINING PROTEIN"/>
    <property type="match status" value="1"/>
</dbReference>
<name>A0ABP7ZN76_9MICO</name>
<reference evidence="2" key="2">
    <citation type="submission" date="2023-12" db="EMBL/GenBank/DDBJ databases">
        <authorList>
            <person name="Sun Q."/>
            <person name="Inoue M."/>
        </authorList>
    </citation>
    <scope>NUCLEOTIDE SEQUENCE</scope>
    <source>
        <strain evidence="2">JCM 17590</strain>
    </source>
</reference>
<organism evidence="2 3">
    <name type="scientific">Gryllotalpicola daejeonensis</name>
    <dbReference type="NCBI Taxonomy" id="993087"/>
    <lineage>
        <taxon>Bacteria</taxon>
        <taxon>Bacillati</taxon>
        <taxon>Actinomycetota</taxon>
        <taxon>Actinomycetes</taxon>
        <taxon>Micrococcales</taxon>
        <taxon>Microbacteriaceae</taxon>
        <taxon>Gryllotalpicola</taxon>
    </lineage>
</organism>
<dbReference type="Proteomes" id="UP001415169">
    <property type="component" value="Unassembled WGS sequence"/>
</dbReference>
<gene>
    <name evidence="2" type="ORF">GCM10022286_28850</name>
</gene>
<feature type="domain" description="Glycosyltransferase 2-like" evidence="1">
    <location>
        <begin position="5"/>
        <end position="124"/>
    </location>
</feature>
<dbReference type="RefSeq" id="WP_344792584.1">
    <property type="nucleotide sequence ID" value="NZ_BAABBV010000002.1"/>
</dbReference>
<accession>A0ABP7ZN76</accession>
<keyword evidence="3" id="KW-1185">Reference proteome</keyword>
<dbReference type="SUPFAM" id="SSF53448">
    <property type="entry name" value="Nucleotide-diphospho-sugar transferases"/>
    <property type="match status" value="1"/>
</dbReference>
<evidence type="ECO:0000313" key="3">
    <source>
        <dbReference type="Proteomes" id="UP001415169"/>
    </source>
</evidence>
<reference evidence="2" key="1">
    <citation type="journal article" date="2014" name="Int. J. Syst. Evol. Microbiol.">
        <title>Complete genome of a new Firmicutes species belonging to the dominant human colonic microbiota ('Ruminococcus bicirculans') reveals two chromosomes and a selective capacity to utilize plant glucans.</title>
        <authorList>
            <consortium name="NISC Comparative Sequencing Program"/>
            <person name="Wegmann U."/>
            <person name="Louis P."/>
            <person name="Goesmann A."/>
            <person name="Henrissat B."/>
            <person name="Duncan S.H."/>
            <person name="Flint H.J."/>
        </authorList>
    </citation>
    <scope>NUCLEOTIDE SEQUENCE</scope>
    <source>
        <strain evidence="2">JCM 17590</strain>
    </source>
</reference>
<evidence type="ECO:0000313" key="2">
    <source>
        <dbReference type="EMBL" id="GAA4165533.1"/>
    </source>
</evidence>
<dbReference type="Gene3D" id="3.90.550.10">
    <property type="entry name" value="Spore Coat Polysaccharide Biosynthesis Protein SpsA, Chain A"/>
    <property type="match status" value="1"/>
</dbReference>
<sequence>MTAAVALCTHNGARFLEPQLASMRTQSYQPAVVVLSDDASTDDTVALARRAFAGADSVVRADAPQLRIIENRPALGVTKNFEGAVRAAAGTGADLIALSDQDDVWHADKLERAARVFAADPAALLLFTDARLVDGRGAPLELGLFESLGVTEAELGLIESGDALPAFLRRNLATGATVVLRRELLELALPFPASWVHDEWLAIVAAVHGGVRVLREQTIDYRQHGGNEIGVNEPTLGYKIRRMLEPRGTRNELLAAKFADLAAWARATGLPADQLSQIEAKAAFELTRSRMPEARLARIPSILRLAARGLYPRYASQGTLDIARDLLQRP</sequence>
<dbReference type="InterPro" id="IPR029044">
    <property type="entry name" value="Nucleotide-diphossugar_trans"/>
</dbReference>
<proteinExistence type="predicted"/>
<comment type="caution">
    <text evidence="2">The sequence shown here is derived from an EMBL/GenBank/DDBJ whole genome shotgun (WGS) entry which is preliminary data.</text>
</comment>
<dbReference type="PANTHER" id="PTHR43685">
    <property type="entry name" value="GLYCOSYLTRANSFERASE"/>
    <property type="match status" value="1"/>
</dbReference>
<evidence type="ECO:0000259" key="1">
    <source>
        <dbReference type="Pfam" id="PF00535"/>
    </source>
</evidence>
<dbReference type="InterPro" id="IPR050834">
    <property type="entry name" value="Glycosyltransf_2"/>
</dbReference>
<protein>
    <submittedName>
        <fullName evidence="2">Glycosyltransferase family 2 protein</fullName>
    </submittedName>
</protein>
<dbReference type="InterPro" id="IPR001173">
    <property type="entry name" value="Glyco_trans_2-like"/>
</dbReference>